<evidence type="ECO:0000313" key="2">
    <source>
        <dbReference type="Proteomes" id="UP000187203"/>
    </source>
</evidence>
<name>A0A1R3I6B5_9ROSI</name>
<keyword evidence="2" id="KW-1185">Reference proteome</keyword>
<organism evidence="1 2">
    <name type="scientific">Corchorus olitorius</name>
    <dbReference type="NCBI Taxonomy" id="93759"/>
    <lineage>
        <taxon>Eukaryota</taxon>
        <taxon>Viridiplantae</taxon>
        <taxon>Streptophyta</taxon>
        <taxon>Embryophyta</taxon>
        <taxon>Tracheophyta</taxon>
        <taxon>Spermatophyta</taxon>
        <taxon>Magnoliopsida</taxon>
        <taxon>eudicotyledons</taxon>
        <taxon>Gunneridae</taxon>
        <taxon>Pentapetalae</taxon>
        <taxon>rosids</taxon>
        <taxon>malvids</taxon>
        <taxon>Malvales</taxon>
        <taxon>Malvaceae</taxon>
        <taxon>Grewioideae</taxon>
        <taxon>Apeibeae</taxon>
        <taxon>Corchorus</taxon>
    </lineage>
</organism>
<gene>
    <name evidence="1" type="ORF">COLO4_24821</name>
</gene>
<reference evidence="2" key="1">
    <citation type="submission" date="2013-09" db="EMBL/GenBank/DDBJ databases">
        <title>Corchorus olitorius genome sequencing.</title>
        <authorList>
            <person name="Alam M."/>
            <person name="Haque M.S."/>
            <person name="Islam M.S."/>
            <person name="Emdad E.M."/>
            <person name="Islam M.M."/>
            <person name="Ahmed B."/>
            <person name="Halim A."/>
            <person name="Hossen Q.M.M."/>
            <person name="Hossain M.Z."/>
            <person name="Ahmed R."/>
            <person name="Khan M.M."/>
            <person name="Islam R."/>
            <person name="Rashid M.M."/>
            <person name="Khan S.A."/>
            <person name="Rahman M.S."/>
            <person name="Alam M."/>
            <person name="Yahiya A.S."/>
            <person name="Khan M.S."/>
            <person name="Azam M.S."/>
            <person name="Haque T."/>
            <person name="Lashkar M.Z.H."/>
            <person name="Akhand A.I."/>
            <person name="Morshed G."/>
            <person name="Roy S."/>
            <person name="Uddin K.S."/>
            <person name="Rabeya T."/>
            <person name="Hossain A.S."/>
            <person name="Chowdhury A."/>
            <person name="Snigdha A.R."/>
            <person name="Mortoza M.S."/>
            <person name="Matin S.A."/>
            <person name="Hoque S.M.E."/>
            <person name="Islam M.K."/>
            <person name="Roy D.K."/>
            <person name="Haider R."/>
            <person name="Moosa M.M."/>
            <person name="Elias S.M."/>
            <person name="Hasan A.M."/>
            <person name="Jahan S."/>
            <person name="Shafiuddin M."/>
            <person name="Mahmood N."/>
            <person name="Shommy N.S."/>
        </authorList>
    </citation>
    <scope>NUCLEOTIDE SEQUENCE [LARGE SCALE GENOMIC DNA]</scope>
    <source>
        <strain evidence="2">cv. O-4</strain>
    </source>
</reference>
<comment type="caution">
    <text evidence="1">The sequence shown here is derived from an EMBL/GenBank/DDBJ whole genome shotgun (WGS) entry which is preliminary data.</text>
</comment>
<accession>A0A1R3I6B5</accession>
<dbReference type="EMBL" id="AWUE01018814">
    <property type="protein sequence ID" value="OMO78145.1"/>
    <property type="molecule type" value="Genomic_DNA"/>
</dbReference>
<dbReference type="Proteomes" id="UP000187203">
    <property type="component" value="Unassembled WGS sequence"/>
</dbReference>
<proteinExistence type="predicted"/>
<dbReference type="AlphaFoldDB" id="A0A1R3I6B5"/>
<protein>
    <submittedName>
        <fullName evidence="1">Protein FAR1-RELATED SEQUENCE 5-like protein</fullName>
    </submittedName>
</protein>
<sequence length="55" mass="5997">MYSYVTLAKENNKTLIICVAMLDLADDSGLPPKLAFEMISREPGGRESLGFTSSD</sequence>
<evidence type="ECO:0000313" key="1">
    <source>
        <dbReference type="EMBL" id="OMO78145.1"/>
    </source>
</evidence>